<evidence type="ECO:0000256" key="3">
    <source>
        <dbReference type="SAM" id="SignalP"/>
    </source>
</evidence>
<dbReference type="InterPro" id="IPR025645">
    <property type="entry name" value="DUF4349"/>
</dbReference>
<feature type="coiled-coil region" evidence="1">
    <location>
        <begin position="171"/>
        <end position="214"/>
    </location>
</feature>
<feature type="signal peptide" evidence="3">
    <location>
        <begin position="1"/>
        <end position="30"/>
    </location>
</feature>
<accession>A0A841KRD9</accession>
<evidence type="ECO:0000256" key="1">
    <source>
        <dbReference type="SAM" id="Coils"/>
    </source>
</evidence>
<feature type="chain" id="PRO_5038557246" description="DUF4349 domain-containing protein" evidence="3">
    <location>
        <begin position="31"/>
        <end position="314"/>
    </location>
</feature>
<evidence type="ECO:0000313" key="5">
    <source>
        <dbReference type="EMBL" id="MBB6215963.1"/>
    </source>
</evidence>
<reference evidence="5 6" key="1">
    <citation type="submission" date="2020-08" db="EMBL/GenBank/DDBJ databases">
        <title>Genomic Encyclopedia of Type Strains, Phase IV (KMG-IV): sequencing the most valuable type-strain genomes for metagenomic binning, comparative biology and taxonomic classification.</title>
        <authorList>
            <person name="Goeker M."/>
        </authorList>
    </citation>
    <scope>NUCLEOTIDE SEQUENCE [LARGE SCALE GENOMIC DNA]</scope>
    <source>
        <strain evidence="5 6">DSM 103526</strain>
    </source>
</reference>
<keyword evidence="2" id="KW-1133">Transmembrane helix</keyword>
<gene>
    <name evidence="5" type="ORF">HNQ80_002054</name>
</gene>
<keyword evidence="2" id="KW-0472">Membrane</keyword>
<dbReference type="Proteomes" id="UP000579281">
    <property type="component" value="Unassembled WGS sequence"/>
</dbReference>
<evidence type="ECO:0000256" key="2">
    <source>
        <dbReference type="SAM" id="Phobius"/>
    </source>
</evidence>
<keyword evidence="6" id="KW-1185">Reference proteome</keyword>
<organism evidence="5 6">
    <name type="scientific">Anaerosolibacter carboniphilus</name>
    <dbReference type="NCBI Taxonomy" id="1417629"/>
    <lineage>
        <taxon>Bacteria</taxon>
        <taxon>Bacillati</taxon>
        <taxon>Bacillota</taxon>
        <taxon>Clostridia</taxon>
        <taxon>Peptostreptococcales</taxon>
        <taxon>Thermotaleaceae</taxon>
        <taxon>Anaerosolibacter</taxon>
    </lineage>
</organism>
<feature type="domain" description="DUF4349" evidence="4">
    <location>
        <begin position="72"/>
        <end position="287"/>
    </location>
</feature>
<keyword evidence="1" id="KW-0175">Coiled coil</keyword>
<dbReference type="PROSITE" id="PS51257">
    <property type="entry name" value="PROKAR_LIPOPROTEIN"/>
    <property type="match status" value="1"/>
</dbReference>
<comment type="caution">
    <text evidence="5">The sequence shown here is derived from an EMBL/GenBank/DDBJ whole genome shotgun (WGS) entry which is preliminary data.</text>
</comment>
<dbReference type="Pfam" id="PF14257">
    <property type="entry name" value="DUF4349"/>
    <property type="match status" value="1"/>
</dbReference>
<sequence length="314" mass="35809">MYKKIWKNVAIAVCCIIGMMLLSACSAKTAQQAMSAVPEPAAEAAGGLSNTGKDNNRNAVQMNENSIQGNKRKIIKSANVQMETQSFDEVTSAILDRTKMQGGYIEKSDISGRQYNEKRDIQNRRAYITIRIPESTFESFLLAVEKLGNITGSQTRGEDITGQYFDTEARLKALQIQEERLLEILRKAKAVKDIIELERELSELRYQIENLTGTIRKWDSLVNYATIEIEIVEVQKITEGNSDLLSVSIKRGFNDSIEMLGRIFKGFIIIVVMLLPFIFVCIPLFFLFTYLKRNWDKIRLRKQTETKGRNENEK</sequence>
<keyword evidence="3" id="KW-0732">Signal</keyword>
<name>A0A841KRD9_9FIRM</name>
<evidence type="ECO:0000259" key="4">
    <source>
        <dbReference type="Pfam" id="PF14257"/>
    </source>
</evidence>
<evidence type="ECO:0000313" key="6">
    <source>
        <dbReference type="Proteomes" id="UP000579281"/>
    </source>
</evidence>
<dbReference type="RefSeq" id="WP_184310509.1">
    <property type="nucleotide sequence ID" value="NZ_JACHEN010000011.1"/>
</dbReference>
<keyword evidence="2" id="KW-0812">Transmembrane</keyword>
<protein>
    <recommendedName>
        <fullName evidence="4">DUF4349 domain-containing protein</fullName>
    </recommendedName>
</protein>
<feature type="transmembrane region" description="Helical" evidence="2">
    <location>
        <begin position="266"/>
        <end position="291"/>
    </location>
</feature>
<dbReference type="AlphaFoldDB" id="A0A841KRD9"/>
<proteinExistence type="predicted"/>
<dbReference type="EMBL" id="JACHEN010000011">
    <property type="protein sequence ID" value="MBB6215963.1"/>
    <property type="molecule type" value="Genomic_DNA"/>
</dbReference>